<dbReference type="InterPro" id="IPR019635">
    <property type="entry name" value="DUF2500"/>
</dbReference>
<dbReference type="EMBL" id="RBXT01000001">
    <property type="protein sequence ID" value="RKT79489.1"/>
    <property type="molecule type" value="Genomic_DNA"/>
</dbReference>
<dbReference type="Pfam" id="PF10694">
    <property type="entry name" value="DUF2500"/>
    <property type="match status" value="1"/>
</dbReference>
<proteinExistence type="predicted"/>
<dbReference type="Proteomes" id="UP000278440">
    <property type="component" value="Unassembled WGS sequence"/>
</dbReference>
<keyword evidence="1" id="KW-0472">Membrane</keyword>
<evidence type="ECO:0000313" key="3">
    <source>
        <dbReference type="Proteomes" id="UP000278440"/>
    </source>
</evidence>
<keyword evidence="1" id="KW-1133">Transmembrane helix</keyword>
<reference evidence="2 3" key="1">
    <citation type="submission" date="2018-10" db="EMBL/GenBank/DDBJ databases">
        <title>Sequencing the genomes of 1000 actinobacteria strains.</title>
        <authorList>
            <person name="Klenk H.-P."/>
        </authorList>
    </citation>
    <scope>NUCLEOTIDE SEQUENCE [LARGE SCALE GENOMIC DNA]</scope>
    <source>
        <strain evidence="2 3">DSM 44267</strain>
    </source>
</reference>
<protein>
    <submittedName>
        <fullName evidence="2">Uncharacterized protein DUF2500</fullName>
    </submittedName>
</protein>
<feature type="transmembrane region" description="Helical" evidence="1">
    <location>
        <begin position="20"/>
        <end position="42"/>
    </location>
</feature>
<dbReference type="RefSeq" id="WP_245963673.1">
    <property type="nucleotide sequence ID" value="NZ_RBXT01000001.1"/>
</dbReference>
<keyword evidence="3" id="KW-1185">Reference proteome</keyword>
<accession>A0A495Y1K0</accession>
<comment type="caution">
    <text evidence="2">The sequence shown here is derived from an EMBL/GenBank/DDBJ whole genome shotgun (WGS) entry which is preliminary data.</text>
</comment>
<gene>
    <name evidence="2" type="ORF">DFJ68_2962</name>
</gene>
<evidence type="ECO:0000313" key="2">
    <source>
        <dbReference type="EMBL" id="RKT79489.1"/>
    </source>
</evidence>
<name>A0A495Y1K0_9MICO</name>
<keyword evidence="1" id="KW-0812">Transmembrane</keyword>
<organism evidence="2 3">
    <name type="scientific">Terracoccus luteus</name>
    <dbReference type="NCBI Taxonomy" id="53356"/>
    <lineage>
        <taxon>Bacteria</taxon>
        <taxon>Bacillati</taxon>
        <taxon>Actinomycetota</taxon>
        <taxon>Actinomycetes</taxon>
        <taxon>Micrococcales</taxon>
        <taxon>Intrasporangiaceae</taxon>
        <taxon>Terracoccus</taxon>
    </lineage>
</organism>
<dbReference type="AlphaFoldDB" id="A0A495Y1K0"/>
<sequence length="133" mass="14115">MPDPLDESPFSQSMMSGPPTVFVVVFVLIALTAVTVITLAVVRGVRGWRRDNAAPVQTQVVRVVAKRTDVSGGGGDRRARTGYFATFETPTGGRTELAVPGREFGLLAEGDVGSLTSQGTRFRGFARTSIASQ</sequence>
<dbReference type="Gene3D" id="2.40.50.660">
    <property type="match status" value="1"/>
</dbReference>
<evidence type="ECO:0000256" key="1">
    <source>
        <dbReference type="SAM" id="Phobius"/>
    </source>
</evidence>